<sequence>HSTRCFKCHRIGHYANKCEKQKPLVTLENENVETEPEKEEFSDPLPNFDDYAHEPMDSGN</sequence>
<dbReference type="SUPFAM" id="SSF57756">
    <property type="entry name" value="Retrovirus zinc finger-like domains"/>
    <property type="match status" value="1"/>
</dbReference>
<protein>
    <recommendedName>
        <fullName evidence="3">CCHC-type domain-containing protein</fullName>
    </recommendedName>
</protein>
<feature type="domain" description="CCHC-type" evidence="3">
    <location>
        <begin position="4"/>
        <end position="20"/>
    </location>
</feature>
<feature type="region of interest" description="Disordered" evidence="2">
    <location>
        <begin position="31"/>
        <end position="60"/>
    </location>
</feature>
<organism evidence="4 5">
    <name type="scientific">Brassica carinata</name>
    <name type="common">Ethiopian mustard</name>
    <name type="synonym">Abyssinian cabbage</name>
    <dbReference type="NCBI Taxonomy" id="52824"/>
    <lineage>
        <taxon>Eukaryota</taxon>
        <taxon>Viridiplantae</taxon>
        <taxon>Streptophyta</taxon>
        <taxon>Embryophyta</taxon>
        <taxon>Tracheophyta</taxon>
        <taxon>Spermatophyta</taxon>
        <taxon>Magnoliopsida</taxon>
        <taxon>eudicotyledons</taxon>
        <taxon>Gunneridae</taxon>
        <taxon>Pentapetalae</taxon>
        <taxon>rosids</taxon>
        <taxon>malvids</taxon>
        <taxon>Brassicales</taxon>
        <taxon>Brassicaceae</taxon>
        <taxon>Brassiceae</taxon>
        <taxon>Brassica</taxon>
    </lineage>
</organism>
<gene>
    <name evidence="4" type="ORF">Bca52824_023689</name>
</gene>
<comment type="caution">
    <text evidence="4">The sequence shown here is derived from an EMBL/GenBank/DDBJ whole genome shotgun (WGS) entry which is preliminary data.</text>
</comment>
<dbReference type="Gene3D" id="4.10.60.10">
    <property type="entry name" value="Zinc finger, CCHC-type"/>
    <property type="match status" value="1"/>
</dbReference>
<dbReference type="EMBL" id="JAAMPC010000005">
    <property type="protein sequence ID" value="KAG2312132.1"/>
    <property type="molecule type" value="Genomic_DNA"/>
</dbReference>
<evidence type="ECO:0000256" key="1">
    <source>
        <dbReference type="PROSITE-ProRule" id="PRU00047"/>
    </source>
</evidence>
<evidence type="ECO:0000313" key="5">
    <source>
        <dbReference type="Proteomes" id="UP000886595"/>
    </source>
</evidence>
<dbReference type="Proteomes" id="UP000886595">
    <property type="component" value="Unassembled WGS sequence"/>
</dbReference>
<reference evidence="4 5" key="1">
    <citation type="submission" date="2020-02" db="EMBL/GenBank/DDBJ databases">
        <authorList>
            <person name="Ma Q."/>
            <person name="Huang Y."/>
            <person name="Song X."/>
            <person name="Pei D."/>
        </authorList>
    </citation>
    <scope>NUCLEOTIDE SEQUENCE [LARGE SCALE GENOMIC DNA]</scope>
    <source>
        <strain evidence="4">Sxm20200214</strain>
        <tissue evidence="4">Leaf</tissue>
    </source>
</reference>
<keyword evidence="5" id="KW-1185">Reference proteome</keyword>
<keyword evidence="1" id="KW-0479">Metal-binding</keyword>
<evidence type="ECO:0000313" key="4">
    <source>
        <dbReference type="EMBL" id="KAG2312132.1"/>
    </source>
</evidence>
<name>A0A8X8AVY5_BRACI</name>
<feature type="non-terminal residue" evidence="4">
    <location>
        <position position="1"/>
    </location>
</feature>
<feature type="non-terminal residue" evidence="4">
    <location>
        <position position="60"/>
    </location>
</feature>
<evidence type="ECO:0000259" key="3">
    <source>
        <dbReference type="PROSITE" id="PS50158"/>
    </source>
</evidence>
<feature type="compositionally biased region" description="Basic and acidic residues" evidence="2">
    <location>
        <begin position="50"/>
        <end position="60"/>
    </location>
</feature>
<dbReference type="GO" id="GO:0008270">
    <property type="term" value="F:zinc ion binding"/>
    <property type="evidence" value="ECO:0007669"/>
    <property type="project" value="UniProtKB-KW"/>
</dbReference>
<keyword evidence="1" id="KW-0862">Zinc</keyword>
<keyword evidence="1" id="KW-0863">Zinc-finger</keyword>
<proteinExistence type="predicted"/>
<dbReference type="InterPro" id="IPR001878">
    <property type="entry name" value="Znf_CCHC"/>
</dbReference>
<dbReference type="AlphaFoldDB" id="A0A8X8AVY5"/>
<dbReference type="InterPro" id="IPR036875">
    <property type="entry name" value="Znf_CCHC_sf"/>
</dbReference>
<accession>A0A8X8AVY5</accession>
<feature type="compositionally biased region" description="Acidic residues" evidence="2">
    <location>
        <begin position="31"/>
        <end position="42"/>
    </location>
</feature>
<dbReference type="PROSITE" id="PS50158">
    <property type="entry name" value="ZF_CCHC"/>
    <property type="match status" value="1"/>
</dbReference>
<dbReference type="GO" id="GO:0003676">
    <property type="term" value="F:nucleic acid binding"/>
    <property type="evidence" value="ECO:0007669"/>
    <property type="project" value="InterPro"/>
</dbReference>
<evidence type="ECO:0000256" key="2">
    <source>
        <dbReference type="SAM" id="MobiDB-lite"/>
    </source>
</evidence>